<dbReference type="EMBL" id="JANEYF010003725">
    <property type="protein sequence ID" value="KAJ8934481.1"/>
    <property type="molecule type" value="Genomic_DNA"/>
</dbReference>
<evidence type="ECO:0000313" key="4">
    <source>
        <dbReference type="Proteomes" id="UP001162156"/>
    </source>
</evidence>
<dbReference type="PANTHER" id="PTHR15854:SF4">
    <property type="entry name" value="PEROXYNITRITE ISOMERASE THAP4"/>
    <property type="match status" value="1"/>
</dbReference>
<dbReference type="InterPro" id="IPR045165">
    <property type="entry name" value="Nitrobindin"/>
</dbReference>
<evidence type="ECO:0000313" key="3">
    <source>
        <dbReference type="EMBL" id="KAJ8934481.1"/>
    </source>
</evidence>
<dbReference type="AlphaFoldDB" id="A0AAV8X6E6"/>
<feature type="domain" description="THAP4-like heme-binding" evidence="2">
    <location>
        <begin position="21"/>
        <end position="172"/>
    </location>
</feature>
<proteinExistence type="predicted"/>
<organism evidence="3 4">
    <name type="scientific">Rhamnusium bicolor</name>
    <dbReference type="NCBI Taxonomy" id="1586634"/>
    <lineage>
        <taxon>Eukaryota</taxon>
        <taxon>Metazoa</taxon>
        <taxon>Ecdysozoa</taxon>
        <taxon>Arthropoda</taxon>
        <taxon>Hexapoda</taxon>
        <taxon>Insecta</taxon>
        <taxon>Pterygota</taxon>
        <taxon>Neoptera</taxon>
        <taxon>Endopterygota</taxon>
        <taxon>Coleoptera</taxon>
        <taxon>Polyphaga</taxon>
        <taxon>Cucujiformia</taxon>
        <taxon>Chrysomeloidea</taxon>
        <taxon>Cerambycidae</taxon>
        <taxon>Lepturinae</taxon>
        <taxon>Rhagiini</taxon>
        <taxon>Rhamnusium</taxon>
    </lineage>
</organism>
<dbReference type="SUPFAM" id="SSF50814">
    <property type="entry name" value="Lipocalins"/>
    <property type="match status" value="1"/>
</dbReference>
<comment type="caution">
    <text evidence="3">The sequence shown here is derived from an EMBL/GenBank/DDBJ whole genome shotgun (WGS) entry which is preliminary data.</text>
</comment>
<dbReference type="Proteomes" id="UP001162156">
    <property type="component" value="Unassembled WGS sequence"/>
</dbReference>
<accession>A0AAV8X6E6</accession>
<keyword evidence="4" id="KW-1185">Reference proteome</keyword>
<evidence type="ECO:0000259" key="2">
    <source>
        <dbReference type="Pfam" id="PF08768"/>
    </source>
</evidence>
<sequence length="174" mass="19675">MCKHFLNPKTAMQIGPVHEMVKPLCWIIGTWKSISAVINYPNMKSPLNYCEHLSFVSLGQPLLNYTSLTWNAGDRSPMHLESGFLHIDQDGCSVAFLVAQKFGAATVEEGLVRNKFLILSTSCIGHMKFVKKEVVSLLRHYSLNDKGQLQYHTMMQTIDAPLTDHMNALYEKCE</sequence>
<gene>
    <name evidence="3" type="ORF">NQ314_013356</name>
</gene>
<comment type="catalytic activity">
    <reaction evidence="1">
        <text>peroxynitrite = nitrate</text>
        <dbReference type="Rhea" id="RHEA:63116"/>
        <dbReference type="ChEBI" id="CHEBI:17632"/>
        <dbReference type="ChEBI" id="CHEBI:25941"/>
    </reaction>
    <physiologicalReaction direction="left-to-right" evidence="1">
        <dbReference type="Rhea" id="RHEA:63117"/>
    </physiologicalReaction>
</comment>
<dbReference type="Gene3D" id="2.40.128.20">
    <property type="match status" value="1"/>
</dbReference>
<evidence type="ECO:0000256" key="1">
    <source>
        <dbReference type="ARBA" id="ARBA00036993"/>
    </source>
</evidence>
<dbReference type="PANTHER" id="PTHR15854">
    <property type="entry name" value="THAP4 PROTEIN"/>
    <property type="match status" value="1"/>
</dbReference>
<protein>
    <recommendedName>
        <fullName evidence="2">THAP4-like heme-binding domain-containing protein</fullName>
    </recommendedName>
</protein>
<name>A0AAV8X6E6_9CUCU</name>
<dbReference type="CDD" id="cd07828">
    <property type="entry name" value="lipocalin_heme-bd-THAP4-like"/>
    <property type="match status" value="1"/>
</dbReference>
<dbReference type="InterPro" id="IPR014878">
    <property type="entry name" value="THAP4-like_heme-bd"/>
</dbReference>
<dbReference type="InterPro" id="IPR012674">
    <property type="entry name" value="Calycin"/>
</dbReference>
<dbReference type="Pfam" id="PF08768">
    <property type="entry name" value="THAP4_heme-bd"/>
    <property type="match status" value="1"/>
</dbReference>
<reference evidence="3" key="1">
    <citation type="journal article" date="2023" name="Insect Mol. Biol.">
        <title>Genome sequencing provides insights into the evolution of gene families encoding plant cell wall-degrading enzymes in longhorned beetles.</title>
        <authorList>
            <person name="Shin N.R."/>
            <person name="Okamura Y."/>
            <person name="Kirsch R."/>
            <person name="Pauchet Y."/>
        </authorList>
    </citation>
    <scope>NUCLEOTIDE SEQUENCE</scope>
    <source>
        <strain evidence="3">RBIC_L_NR</strain>
    </source>
</reference>